<evidence type="ECO:0000313" key="2">
    <source>
        <dbReference type="EMBL" id="PZG08042.1"/>
    </source>
</evidence>
<evidence type="ECO:0000313" key="3">
    <source>
        <dbReference type="Proteomes" id="UP000249304"/>
    </source>
</evidence>
<dbReference type="SUPFAM" id="SSF56112">
    <property type="entry name" value="Protein kinase-like (PK-like)"/>
    <property type="match status" value="1"/>
</dbReference>
<evidence type="ECO:0000259" key="1">
    <source>
        <dbReference type="Pfam" id="PF01636"/>
    </source>
</evidence>
<sequence length="106" mass="11560">MADFVPPPGARWRVGGRWSPGKIIVHNDAGPFNAALRDGRLTGFFDWDFAGPCTARSDVSWMALAWVPLPARRVAAAGDGLYARLLRDGVADDVDEAVRELDDFFG</sequence>
<comment type="caution">
    <text evidence="2">The sequence shown here is derived from an EMBL/GenBank/DDBJ whole genome shotgun (WGS) entry which is preliminary data.</text>
</comment>
<dbReference type="Pfam" id="PF01636">
    <property type="entry name" value="APH"/>
    <property type="match status" value="1"/>
</dbReference>
<dbReference type="EMBL" id="POUD01000277">
    <property type="protein sequence ID" value="PZG08042.1"/>
    <property type="molecule type" value="Genomic_DNA"/>
</dbReference>
<dbReference type="Proteomes" id="UP000249304">
    <property type="component" value="Unassembled WGS sequence"/>
</dbReference>
<dbReference type="InterPro" id="IPR002575">
    <property type="entry name" value="Aminoglycoside_PTrfase"/>
</dbReference>
<organism evidence="2 3">
    <name type="scientific">Nonomuraea aridisoli</name>
    <dbReference type="NCBI Taxonomy" id="2070368"/>
    <lineage>
        <taxon>Bacteria</taxon>
        <taxon>Bacillati</taxon>
        <taxon>Actinomycetota</taxon>
        <taxon>Actinomycetes</taxon>
        <taxon>Streptosporangiales</taxon>
        <taxon>Streptosporangiaceae</taxon>
        <taxon>Nonomuraea</taxon>
    </lineage>
</organism>
<dbReference type="Gene3D" id="3.90.1200.10">
    <property type="match status" value="1"/>
</dbReference>
<feature type="domain" description="Aminoglycoside phosphotransferase" evidence="1">
    <location>
        <begin position="22"/>
        <end position="77"/>
    </location>
</feature>
<dbReference type="AlphaFoldDB" id="A0A2W2D7Q5"/>
<name>A0A2W2D7Q5_9ACTN</name>
<dbReference type="RefSeq" id="WP_181449224.1">
    <property type="nucleotide sequence ID" value="NZ_POUD01000277.1"/>
</dbReference>
<reference evidence="2 3" key="1">
    <citation type="submission" date="2018-01" db="EMBL/GenBank/DDBJ databases">
        <title>Draft genome sequence of Nonomuraea sp. KC333.</title>
        <authorList>
            <person name="Sahin N."/>
            <person name="Saygin H."/>
            <person name="Ay H."/>
        </authorList>
    </citation>
    <scope>NUCLEOTIDE SEQUENCE [LARGE SCALE GENOMIC DNA]</scope>
    <source>
        <strain evidence="2 3">KC333</strain>
    </source>
</reference>
<proteinExistence type="predicted"/>
<protein>
    <recommendedName>
        <fullName evidence="1">Aminoglycoside phosphotransferase domain-containing protein</fullName>
    </recommendedName>
</protein>
<dbReference type="InterPro" id="IPR011009">
    <property type="entry name" value="Kinase-like_dom_sf"/>
</dbReference>
<gene>
    <name evidence="2" type="ORF">C1J01_39690</name>
</gene>
<accession>A0A2W2D7Q5</accession>
<keyword evidence="3" id="KW-1185">Reference proteome</keyword>